<gene>
    <name evidence="1" type="ORF">SNE35_10535</name>
</gene>
<evidence type="ECO:0000313" key="2">
    <source>
        <dbReference type="Proteomes" id="UP001285263"/>
    </source>
</evidence>
<comment type="caution">
    <text evidence="1">The sequence shown here is derived from an EMBL/GenBank/DDBJ whole genome shotgun (WGS) entry which is preliminary data.</text>
</comment>
<evidence type="ECO:0000313" key="1">
    <source>
        <dbReference type="EMBL" id="MDY0744947.1"/>
    </source>
</evidence>
<dbReference type="EMBL" id="JAXCLA010000003">
    <property type="protein sequence ID" value="MDY0744947.1"/>
    <property type="molecule type" value="Genomic_DNA"/>
</dbReference>
<keyword evidence="2" id="KW-1185">Reference proteome</keyword>
<evidence type="ECO:0008006" key="3">
    <source>
        <dbReference type="Google" id="ProtNLM"/>
    </source>
</evidence>
<name>A0ABU5DF93_9BURK</name>
<sequence length="162" mass="18185">MLLSLLAAVLVGGCAYPGHDARLVPGTSTAADITSYYGAPHRIWEDAGGGHTYEYSSQPLGTHCYMVKLDAQGRLIGVEDTLSYDSRFSITPGMTPEQVNRRLGQERTRVTYRFSGEEVWDWNIEPDPGSSYRMRFNVHFKDGVVLRLSQSMVFPTRFGWDD</sequence>
<protein>
    <recommendedName>
        <fullName evidence="3">Outer membrane protein assembly factor BamE</fullName>
    </recommendedName>
</protein>
<organism evidence="1 2">
    <name type="scientific">Roseateles agri</name>
    <dbReference type="NCBI Taxonomy" id="3098619"/>
    <lineage>
        <taxon>Bacteria</taxon>
        <taxon>Pseudomonadati</taxon>
        <taxon>Pseudomonadota</taxon>
        <taxon>Betaproteobacteria</taxon>
        <taxon>Burkholderiales</taxon>
        <taxon>Sphaerotilaceae</taxon>
        <taxon>Roseateles</taxon>
    </lineage>
</organism>
<dbReference type="Proteomes" id="UP001285263">
    <property type="component" value="Unassembled WGS sequence"/>
</dbReference>
<reference evidence="1 2" key="1">
    <citation type="submission" date="2023-11" db="EMBL/GenBank/DDBJ databases">
        <title>Paucibacter sp. nov., isolated from fresh soil in Korea.</title>
        <authorList>
            <person name="Le N.T.T."/>
        </authorList>
    </citation>
    <scope>NUCLEOTIDE SEQUENCE [LARGE SCALE GENOMIC DNA]</scope>
    <source>
        <strain evidence="1 2">R3-3</strain>
    </source>
</reference>
<proteinExistence type="predicted"/>
<accession>A0ABU5DF93</accession>